<dbReference type="AlphaFoldDB" id="A0A5S4EQ96"/>
<evidence type="ECO:0000313" key="3">
    <source>
        <dbReference type="Proteomes" id="UP000306324"/>
    </source>
</evidence>
<accession>A0A5S4EQ96</accession>
<feature type="region of interest" description="Disordered" evidence="1">
    <location>
        <begin position="16"/>
        <end position="37"/>
    </location>
</feature>
<proteinExistence type="predicted"/>
<comment type="caution">
    <text evidence="2">The sequence shown here is derived from an EMBL/GenBank/DDBJ whole genome shotgun (WGS) entry which is preliminary data.</text>
</comment>
<name>A0A5S4EQ96_9PROT</name>
<evidence type="ECO:0000313" key="2">
    <source>
        <dbReference type="EMBL" id="TMQ77649.1"/>
    </source>
</evidence>
<protein>
    <submittedName>
        <fullName evidence="2">Uncharacterized protein</fullName>
    </submittedName>
</protein>
<organism evidence="2 3">
    <name type="scientific">Candidatus Accumulibacter phosphatis</name>
    <dbReference type="NCBI Taxonomy" id="327160"/>
    <lineage>
        <taxon>Bacteria</taxon>
        <taxon>Pseudomonadati</taxon>
        <taxon>Pseudomonadota</taxon>
        <taxon>Betaproteobacteria</taxon>
        <taxon>Candidatus Accumulibacter</taxon>
    </lineage>
</organism>
<dbReference type="EMBL" id="SWAD01000020">
    <property type="protein sequence ID" value="TMQ77649.1"/>
    <property type="molecule type" value="Genomic_DNA"/>
</dbReference>
<dbReference type="Proteomes" id="UP000306324">
    <property type="component" value="Unassembled WGS sequence"/>
</dbReference>
<evidence type="ECO:0000256" key="1">
    <source>
        <dbReference type="SAM" id="MobiDB-lite"/>
    </source>
</evidence>
<keyword evidence="3" id="KW-1185">Reference proteome</keyword>
<reference evidence="2 3" key="1">
    <citation type="submission" date="2019-04" db="EMBL/GenBank/DDBJ databases">
        <title>A novel phosphate-accumulating bacterium identified in bioreactor for phosphate removal from wastewater.</title>
        <authorList>
            <person name="Kotlyarov R.Y."/>
            <person name="Beletsky A.V."/>
            <person name="Kallistova A.Y."/>
            <person name="Dorofeev A.G."/>
            <person name="Nikolaev Y.Y."/>
            <person name="Pimenov N.V."/>
            <person name="Ravin N.V."/>
            <person name="Mardanov A.V."/>
        </authorList>
    </citation>
    <scope>NUCLEOTIDE SEQUENCE [LARGE SCALE GENOMIC DNA]</scope>
    <source>
        <strain evidence="2 3">Bin19</strain>
    </source>
</reference>
<sequence length="37" mass="4183">MKARALPLWEMQGETLGEDDCQAQSAPEYASDQRVAW</sequence>
<gene>
    <name evidence="2" type="ORF">ACCUM_2850</name>
</gene>